<evidence type="ECO:0000313" key="14">
    <source>
        <dbReference type="Proteomes" id="UP000441797"/>
    </source>
</evidence>
<dbReference type="InterPro" id="IPR001962">
    <property type="entry name" value="Asn_synthase"/>
</dbReference>
<dbReference type="GO" id="GO:0005829">
    <property type="term" value="C:cytosol"/>
    <property type="evidence" value="ECO:0007669"/>
    <property type="project" value="TreeGrafter"/>
</dbReference>
<evidence type="ECO:0000256" key="5">
    <source>
        <dbReference type="ARBA" id="ARBA00022840"/>
    </source>
</evidence>
<dbReference type="GO" id="GO:0004066">
    <property type="term" value="F:asparagine synthase (glutamine-hydrolyzing) activity"/>
    <property type="evidence" value="ECO:0007669"/>
    <property type="project" value="UniProtKB-EC"/>
</dbReference>
<comment type="pathway">
    <text evidence="1">Amino-acid biosynthesis; L-asparagine biosynthesis; L-asparagine from L-aspartate (L-Gln route): step 1/1.</text>
</comment>
<dbReference type="GO" id="GO:0005524">
    <property type="term" value="F:ATP binding"/>
    <property type="evidence" value="ECO:0007669"/>
    <property type="project" value="UniProtKB-KW"/>
</dbReference>
<reference evidence="13 14" key="1">
    <citation type="journal article" date="2019" name="Front. Microbiol.">
        <title>Genomic Features for Desiccation Tolerance and Sugar Biosynthesis in the Extremophile Gloeocapsopsis sp. UTEX B3054.</title>
        <authorList>
            <person name="Urrejola C."/>
            <person name="Alcorta J."/>
            <person name="Salas L."/>
            <person name="Vasquez M."/>
            <person name="Polz M.F."/>
            <person name="Vicuna R."/>
            <person name="Diez B."/>
        </authorList>
    </citation>
    <scope>NUCLEOTIDE SEQUENCE [LARGE SCALE GENOMIC DNA]</scope>
    <source>
        <strain evidence="13 14">1H9</strain>
    </source>
</reference>
<dbReference type="InterPro" id="IPR014729">
    <property type="entry name" value="Rossmann-like_a/b/a_fold"/>
</dbReference>
<feature type="binding site" evidence="10">
    <location>
        <position position="300"/>
    </location>
    <ligand>
        <name>ATP</name>
        <dbReference type="ChEBI" id="CHEBI:30616"/>
    </ligand>
</feature>
<dbReference type="Proteomes" id="UP000441797">
    <property type="component" value="Unassembled WGS sequence"/>
</dbReference>
<dbReference type="Pfam" id="PF00733">
    <property type="entry name" value="Asn_synthase"/>
    <property type="match status" value="1"/>
</dbReference>
<feature type="active site" description="For GATase activity" evidence="9">
    <location>
        <position position="2"/>
    </location>
</feature>
<dbReference type="CDD" id="cd00712">
    <property type="entry name" value="AsnB"/>
    <property type="match status" value="1"/>
</dbReference>
<feature type="domain" description="Glutamine amidotransferase type-2" evidence="12">
    <location>
        <begin position="2"/>
        <end position="217"/>
    </location>
</feature>
<dbReference type="EC" id="6.3.5.4" evidence="3"/>
<dbReference type="SUPFAM" id="SSF56235">
    <property type="entry name" value="N-terminal nucleophile aminohydrolases (Ntn hydrolases)"/>
    <property type="match status" value="1"/>
</dbReference>
<evidence type="ECO:0000256" key="11">
    <source>
        <dbReference type="PIRSR" id="PIRSR001589-3"/>
    </source>
</evidence>
<dbReference type="CDD" id="cd01991">
    <property type="entry name" value="Asn_synthase_B_C"/>
    <property type="match status" value="1"/>
</dbReference>
<dbReference type="Gene3D" id="3.40.50.620">
    <property type="entry name" value="HUPs"/>
    <property type="match status" value="1"/>
</dbReference>
<dbReference type="Pfam" id="PF13537">
    <property type="entry name" value="GATase_7"/>
    <property type="match status" value="1"/>
</dbReference>
<name>A0A6N8FN03_9CHRO</name>
<dbReference type="Gene3D" id="3.60.20.10">
    <property type="entry name" value="Glutamine Phosphoribosylpyrophosphate, subunit 1, domain 1"/>
    <property type="match status" value="1"/>
</dbReference>
<keyword evidence="7 9" id="KW-0315">Glutamine amidotransferase</keyword>
<keyword evidence="9" id="KW-0028">Amino-acid biosynthesis</keyword>
<organism evidence="13 14">
    <name type="scientific">Gloeocapsopsis dulcis AAB1 = 1H9</name>
    <dbReference type="NCBI Taxonomy" id="1433147"/>
    <lineage>
        <taxon>Bacteria</taxon>
        <taxon>Bacillati</taxon>
        <taxon>Cyanobacteriota</taxon>
        <taxon>Cyanophyceae</taxon>
        <taxon>Oscillatoriophycideae</taxon>
        <taxon>Chroococcales</taxon>
        <taxon>Chroococcaceae</taxon>
        <taxon>Gloeocapsopsis</taxon>
        <taxon>Gloeocapsopsis dulcis</taxon>
    </lineage>
</organism>
<dbReference type="InterPro" id="IPR051786">
    <property type="entry name" value="ASN_synthetase/amidase"/>
</dbReference>
<dbReference type="GO" id="GO:0006529">
    <property type="term" value="P:asparagine biosynthetic process"/>
    <property type="evidence" value="ECO:0007669"/>
    <property type="project" value="UniProtKB-KW"/>
</dbReference>
<keyword evidence="4 10" id="KW-0547">Nucleotide-binding</keyword>
<evidence type="ECO:0000313" key="13">
    <source>
        <dbReference type="EMBL" id="MUL34888.1"/>
    </source>
</evidence>
<dbReference type="NCBIfam" id="TIGR01536">
    <property type="entry name" value="asn_synth_AEB"/>
    <property type="match status" value="1"/>
</dbReference>
<feature type="site" description="Important for beta-aspartyl-AMP intermediate formation" evidence="11">
    <location>
        <position position="376"/>
    </location>
</feature>
<evidence type="ECO:0000256" key="6">
    <source>
        <dbReference type="ARBA" id="ARBA00022888"/>
    </source>
</evidence>
<dbReference type="PANTHER" id="PTHR43284:SF1">
    <property type="entry name" value="ASPARAGINE SYNTHETASE"/>
    <property type="match status" value="1"/>
</dbReference>
<feature type="binding site" evidence="10">
    <location>
        <position position="104"/>
    </location>
    <ligand>
        <name>L-glutamine</name>
        <dbReference type="ChEBI" id="CHEBI:58359"/>
    </ligand>
</feature>
<evidence type="ECO:0000256" key="8">
    <source>
        <dbReference type="ARBA" id="ARBA00048741"/>
    </source>
</evidence>
<dbReference type="InterPro" id="IPR033738">
    <property type="entry name" value="AsnB_N"/>
</dbReference>
<evidence type="ECO:0000256" key="9">
    <source>
        <dbReference type="PIRSR" id="PIRSR001589-1"/>
    </source>
</evidence>
<keyword evidence="6 9" id="KW-0061">Asparagine biosynthesis</keyword>
<sequence>MCGIGGVMHHDPARPVNPDVLVTMAAIQYHRGPDGFGVKVMSGRGVGFTHARLSIIDLNPERGRQPFVSADGQYMIAHNGEFYDYKRIRAELTSLGYRFRSKSDTELTMHLTDRYGLEGALPHLRGEFAFALYERSKDRLTLVRDRFGVKPLYWTMTPEGLVFGSEIKVLFAHPAVQRRFSSEGLYHQLMQLIVPGTSAFEGIYAVEPGQMVIVERQDGQLRVKTKQYWDLNFPRQSERGSRLADEKYIEELRSRFIEAVQLRLEADVPVACYLSGGIDSCTIMGIAAASQQSPVKAFTIGFDDRDYDETAIAREMAQATGADQDVLMVDGNQLYDHFARTIWHTERSIYNTFTVAKLLMSEHVNKAGYKVVVTGEGSDELFAGYPQLRLDMILHGMDDASPEERADLEDWLAASNRLFKGNLLAEKALDDQALTSLVGFTPSCLQSWLSASAYVPGLLHPDRRAAMQNYSPGQAIANVLDGDQLEGRHPLDKVQYIWIKTQFESQVLGWAGDRVDMANSMEARPPFLDHPLVEFAVTLPQNMRLRGRKDKYILRETMRSLLPKALYERQKFAFMAPPSHTDPIKQRAMQALSATYLSKQAIEEADLLDAAGVQKILQRHGDANTPVSDRVQLDAIINHMLSVQMLHKHFIGNNIPTAARDRAKERGWYAKDQLVLVGA</sequence>
<keyword evidence="14" id="KW-1185">Reference proteome</keyword>
<dbReference type="EMBL" id="NAPY01000001">
    <property type="protein sequence ID" value="MUL34888.1"/>
    <property type="molecule type" value="Genomic_DNA"/>
</dbReference>
<evidence type="ECO:0000256" key="4">
    <source>
        <dbReference type="ARBA" id="ARBA00022741"/>
    </source>
</evidence>
<dbReference type="PANTHER" id="PTHR43284">
    <property type="entry name" value="ASPARAGINE SYNTHETASE (GLUTAMINE-HYDROLYZING)"/>
    <property type="match status" value="1"/>
</dbReference>
<keyword evidence="5 10" id="KW-0067">ATP-binding</keyword>
<protein>
    <recommendedName>
        <fullName evidence="3">asparagine synthase (glutamine-hydrolyzing)</fullName>
        <ecNumber evidence="3">6.3.5.4</ecNumber>
    </recommendedName>
</protein>
<dbReference type="SUPFAM" id="SSF52402">
    <property type="entry name" value="Adenine nucleotide alpha hydrolases-like"/>
    <property type="match status" value="1"/>
</dbReference>
<comment type="caution">
    <text evidence="13">The sequence shown here is derived from an EMBL/GenBank/DDBJ whole genome shotgun (WGS) entry which is preliminary data.</text>
</comment>
<dbReference type="InterPro" id="IPR029055">
    <property type="entry name" value="Ntn_hydrolases_N"/>
</dbReference>
<comment type="catalytic activity">
    <reaction evidence="8">
        <text>L-aspartate + L-glutamine + ATP + H2O = L-asparagine + L-glutamate + AMP + diphosphate + H(+)</text>
        <dbReference type="Rhea" id="RHEA:12228"/>
        <dbReference type="ChEBI" id="CHEBI:15377"/>
        <dbReference type="ChEBI" id="CHEBI:15378"/>
        <dbReference type="ChEBI" id="CHEBI:29985"/>
        <dbReference type="ChEBI" id="CHEBI:29991"/>
        <dbReference type="ChEBI" id="CHEBI:30616"/>
        <dbReference type="ChEBI" id="CHEBI:33019"/>
        <dbReference type="ChEBI" id="CHEBI:58048"/>
        <dbReference type="ChEBI" id="CHEBI:58359"/>
        <dbReference type="ChEBI" id="CHEBI:456215"/>
        <dbReference type="EC" id="6.3.5.4"/>
    </reaction>
</comment>
<dbReference type="InterPro" id="IPR006426">
    <property type="entry name" value="Asn_synth_AEB"/>
</dbReference>
<dbReference type="PIRSF" id="PIRSF001589">
    <property type="entry name" value="Asn_synthetase_glu-h"/>
    <property type="match status" value="1"/>
</dbReference>
<evidence type="ECO:0000256" key="2">
    <source>
        <dbReference type="ARBA" id="ARBA00005752"/>
    </source>
</evidence>
<dbReference type="OrthoDB" id="9763290at2"/>
<accession>A0A6N8FN03</accession>
<dbReference type="PROSITE" id="PS51278">
    <property type="entry name" value="GATASE_TYPE_2"/>
    <property type="match status" value="1"/>
</dbReference>
<dbReference type="AlphaFoldDB" id="A0A6N8FN03"/>
<evidence type="ECO:0000256" key="10">
    <source>
        <dbReference type="PIRSR" id="PIRSR001589-2"/>
    </source>
</evidence>
<evidence type="ECO:0000256" key="7">
    <source>
        <dbReference type="ARBA" id="ARBA00022962"/>
    </source>
</evidence>
<evidence type="ECO:0000256" key="3">
    <source>
        <dbReference type="ARBA" id="ARBA00012737"/>
    </source>
</evidence>
<comment type="similarity">
    <text evidence="2">Belongs to the asparagine synthetase family.</text>
</comment>
<evidence type="ECO:0000259" key="12">
    <source>
        <dbReference type="PROSITE" id="PS51278"/>
    </source>
</evidence>
<evidence type="ECO:0000256" key="1">
    <source>
        <dbReference type="ARBA" id="ARBA00005187"/>
    </source>
</evidence>
<gene>
    <name evidence="13" type="ORF">BWI75_00550</name>
</gene>
<proteinExistence type="inferred from homology"/>
<dbReference type="RefSeq" id="WP_105220288.1">
    <property type="nucleotide sequence ID" value="NZ_CAWNSU010000059.1"/>
</dbReference>
<dbReference type="InterPro" id="IPR017932">
    <property type="entry name" value="GATase_2_dom"/>
</dbReference>